<evidence type="ECO:0000313" key="8">
    <source>
        <dbReference type="EMBL" id="NEI73566.1"/>
    </source>
</evidence>
<dbReference type="EMBL" id="WUEY01000019">
    <property type="protein sequence ID" value="NEI73566.1"/>
    <property type="molecule type" value="Genomic_DNA"/>
</dbReference>
<comment type="similarity">
    <text evidence="2">Belongs to the polysaccharide synthase family.</text>
</comment>
<keyword evidence="4 7" id="KW-0812">Transmembrane</keyword>
<feature type="transmembrane region" description="Helical" evidence="7">
    <location>
        <begin position="145"/>
        <end position="171"/>
    </location>
</feature>
<organism evidence="8 9">
    <name type="scientific">Rhizobium lusitanum</name>
    <dbReference type="NCBI Taxonomy" id="293958"/>
    <lineage>
        <taxon>Bacteria</taxon>
        <taxon>Pseudomonadati</taxon>
        <taxon>Pseudomonadota</taxon>
        <taxon>Alphaproteobacteria</taxon>
        <taxon>Hyphomicrobiales</taxon>
        <taxon>Rhizobiaceae</taxon>
        <taxon>Rhizobium/Agrobacterium group</taxon>
        <taxon>Rhizobium</taxon>
    </lineage>
</organism>
<feature type="transmembrane region" description="Helical" evidence="7">
    <location>
        <begin position="211"/>
        <end position="230"/>
    </location>
</feature>
<dbReference type="InterPro" id="IPR050833">
    <property type="entry name" value="Poly_Biosynth_Transport"/>
</dbReference>
<comment type="caution">
    <text evidence="8">The sequence shown here is derived from an EMBL/GenBank/DDBJ whole genome shotgun (WGS) entry which is preliminary data.</text>
</comment>
<keyword evidence="6 7" id="KW-0472">Membrane</keyword>
<evidence type="ECO:0000256" key="7">
    <source>
        <dbReference type="SAM" id="Phobius"/>
    </source>
</evidence>
<evidence type="ECO:0000256" key="3">
    <source>
        <dbReference type="ARBA" id="ARBA00022475"/>
    </source>
</evidence>
<feature type="transmembrane region" description="Helical" evidence="7">
    <location>
        <begin position="107"/>
        <end position="124"/>
    </location>
</feature>
<dbReference type="GO" id="GO:0005886">
    <property type="term" value="C:plasma membrane"/>
    <property type="evidence" value="ECO:0007669"/>
    <property type="project" value="UniProtKB-SubCell"/>
</dbReference>
<feature type="transmembrane region" description="Helical" evidence="7">
    <location>
        <begin position="482"/>
        <end position="503"/>
    </location>
</feature>
<evidence type="ECO:0000313" key="9">
    <source>
        <dbReference type="Proteomes" id="UP000483035"/>
    </source>
</evidence>
<evidence type="ECO:0000256" key="2">
    <source>
        <dbReference type="ARBA" id="ARBA00007430"/>
    </source>
</evidence>
<keyword evidence="5 7" id="KW-1133">Transmembrane helix</keyword>
<feature type="transmembrane region" description="Helical" evidence="7">
    <location>
        <begin position="242"/>
        <end position="264"/>
    </location>
</feature>
<dbReference type="PANTHER" id="PTHR30250">
    <property type="entry name" value="PST FAMILY PREDICTED COLANIC ACID TRANSPORTER"/>
    <property type="match status" value="1"/>
</dbReference>
<feature type="transmembrane region" description="Helical" evidence="7">
    <location>
        <begin position="356"/>
        <end position="378"/>
    </location>
</feature>
<keyword evidence="3" id="KW-1003">Cell membrane</keyword>
<feature type="transmembrane region" description="Helical" evidence="7">
    <location>
        <begin position="429"/>
        <end position="447"/>
    </location>
</feature>
<feature type="transmembrane region" description="Helical" evidence="7">
    <location>
        <begin position="177"/>
        <end position="199"/>
    </location>
</feature>
<dbReference type="PANTHER" id="PTHR30250:SF10">
    <property type="entry name" value="LIPOPOLYSACCHARIDE BIOSYNTHESIS PROTEIN WZXC"/>
    <property type="match status" value="1"/>
</dbReference>
<dbReference type="Proteomes" id="UP000483035">
    <property type="component" value="Unassembled WGS sequence"/>
</dbReference>
<reference evidence="8 9" key="1">
    <citation type="submission" date="2019-12" db="EMBL/GenBank/DDBJ databases">
        <title>Rhizobium genotypes associated with high levels of biological nitrogen fixation by grain legumes in a temperate-maritime cropping system.</title>
        <authorList>
            <person name="Maluk M."/>
            <person name="Francesc Ferrando Molina F."/>
            <person name="Lopez Del Egido L."/>
            <person name="Lafos M."/>
            <person name="Langarica-Fuentes A."/>
            <person name="Gebre Yohannes G."/>
            <person name="Young M.W."/>
            <person name="Martin P."/>
            <person name="Gantlett R."/>
            <person name="Kenicer G."/>
            <person name="Hawes C."/>
            <person name="Begg G.S."/>
            <person name="Quilliam R.S."/>
            <person name="Squire G.R."/>
            <person name="Poole P.S."/>
            <person name="Young P.W."/>
            <person name="Iannetta P.M."/>
            <person name="James E.K."/>
        </authorList>
    </citation>
    <scope>NUCLEOTIDE SEQUENCE [LARGE SCALE GENOMIC DNA]</scope>
    <source>
        <strain evidence="8 9">JHI1118</strain>
    </source>
</reference>
<dbReference type="Pfam" id="PF13440">
    <property type="entry name" value="Polysacc_synt_3"/>
    <property type="match status" value="1"/>
</dbReference>
<evidence type="ECO:0000256" key="1">
    <source>
        <dbReference type="ARBA" id="ARBA00004651"/>
    </source>
</evidence>
<accession>A0A6L9UHH1</accession>
<feature type="transmembrane region" description="Helical" evidence="7">
    <location>
        <begin position="390"/>
        <end position="417"/>
    </location>
</feature>
<comment type="subcellular location">
    <subcellularLocation>
        <location evidence="1">Cell membrane</location>
        <topology evidence="1">Multi-pass membrane protein</topology>
    </subcellularLocation>
</comment>
<proteinExistence type="inferred from homology"/>
<feature type="transmembrane region" description="Helical" evidence="7">
    <location>
        <begin position="515"/>
        <end position="536"/>
    </location>
</feature>
<evidence type="ECO:0000256" key="5">
    <source>
        <dbReference type="ARBA" id="ARBA00022989"/>
    </source>
</evidence>
<name>A0A6L9UHH1_9HYPH</name>
<gene>
    <name evidence="8" type="ORF">GR212_28845</name>
</gene>
<evidence type="ECO:0000256" key="4">
    <source>
        <dbReference type="ARBA" id="ARBA00022692"/>
    </source>
</evidence>
<sequence>MGTLYILSGAKLEAIVQVHSIFRQDYPTRHREFWFSPTSACRDGALMDSLPLHPKRTRWAALRHWLRSRMPSVVGDGASTLVSKIVSQAVQLLIFLVAARVLESAEFGLYAFSSAIVVMLVVIAEGGWGEFVMKAECGERELDQIGTISIIAGMLVTVAGLLAAAVAWLHFGRSHEALLLVLFSCWFLPSSLYAVYDGLLVARGLLRKQAAIRIASEVAGLCATLLGLWLGWNVFSLVAGRLVSQLVCLGASAILLGWFPNLYLTWPFAREVLEFSRHILSNRLILFLRSYSGTLAIGSFLGLTEAGYYRVAERIVAAFSELIGEPARMLAWTLFRRSAMVIGADGRSVRDAGSSATVFMTVLMAISAPIYLGLSLISSELIGIVLGEKWAPAAALVAILSMKQVLLTPGYVTEALLSLSGNIRRMPRTLLLNALVSVSLVLVTAPFGVAAAAWGQCVASLISFLTSMHLQQNYGGLGWGQVIRKSGYVAVAIALMAIAVYGLGHFAETFSMQRVPTVLLQVVTGGAIYICTLLALEKMIGDTAAVLSVRH</sequence>
<protein>
    <submittedName>
        <fullName evidence="8">Oligosaccharide flippase family protein</fullName>
    </submittedName>
</protein>
<feature type="transmembrane region" description="Helical" evidence="7">
    <location>
        <begin position="284"/>
        <end position="303"/>
    </location>
</feature>
<dbReference type="AlphaFoldDB" id="A0A6L9UHH1"/>
<evidence type="ECO:0000256" key="6">
    <source>
        <dbReference type="ARBA" id="ARBA00023136"/>
    </source>
</evidence>